<organism evidence="1 2">
    <name type="scientific">Dermacentor silvarum</name>
    <name type="common">Tick</name>
    <dbReference type="NCBI Taxonomy" id="543639"/>
    <lineage>
        <taxon>Eukaryota</taxon>
        <taxon>Metazoa</taxon>
        <taxon>Ecdysozoa</taxon>
        <taxon>Arthropoda</taxon>
        <taxon>Chelicerata</taxon>
        <taxon>Arachnida</taxon>
        <taxon>Acari</taxon>
        <taxon>Parasitiformes</taxon>
        <taxon>Ixodida</taxon>
        <taxon>Ixodoidea</taxon>
        <taxon>Ixodidae</taxon>
        <taxon>Rhipicephalinae</taxon>
        <taxon>Dermacentor</taxon>
    </lineage>
</organism>
<accession>A0ACB8DDW3</accession>
<protein>
    <submittedName>
        <fullName evidence="1">Uncharacterized protein</fullName>
    </submittedName>
</protein>
<comment type="caution">
    <text evidence="1">The sequence shown here is derived from an EMBL/GenBank/DDBJ whole genome shotgun (WGS) entry which is preliminary data.</text>
</comment>
<evidence type="ECO:0000313" key="1">
    <source>
        <dbReference type="EMBL" id="KAH7966165.1"/>
    </source>
</evidence>
<gene>
    <name evidence="1" type="ORF">HPB49_014077</name>
</gene>
<proteinExistence type="predicted"/>
<sequence length="305" mass="35466">MTSTRLSPLLLLDERLCVRATAGVRRVDLGAPFEALIKKPGDDEFGEHNVIVTRIQLEDFRNKMLEEMAAHPELYHPKDVQRIRENDDLCRRYVRHKELDIPAALTWAKHSLRWRKQSGLNDATEEGFPIEFFNQGTLVPYNTDKFGSHVLTLRVKLHRKDSSMVDEMRKYLAFFMDKLMFEKDALRVTVVFDCTDAGVSNVDMELVKFVVTIFRDLYPWALGYIIVHNMPWILNAVWKIVKTMLPSDGVQRVIFTSKESLLQYIDRRNLPKYMGGEDTYVYQYQKGNPLGDRCPRCTHPKVAIP</sequence>
<reference evidence="1" key="1">
    <citation type="submission" date="2020-05" db="EMBL/GenBank/DDBJ databases">
        <title>Large-scale comparative analyses of tick genomes elucidate their genetic diversity and vector capacities.</title>
        <authorList>
            <person name="Jia N."/>
            <person name="Wang J."/>
            <person name="Shi W."/>
            <person name="Du L."/>
            <person name="Sun Y."/>
            <person name="Zhan W."/>
            <person name="Jiang J."/>
            <person name="Wang Q."/>
            <person name="Zhang B."/>
            <person name="Ji P."/>
            <person name="Sakyi L.B."/>
            <person name="Cui X."/>
            <person name="Yuan T."/>
            <person name="Jiang B."/>
            <person name="Yang W."/>
            <person name="Lam T.T.-Y."/>
            <person name="Chang Q."/>
            <person name="Ding S."/>
            <person name="Wang X."/>
            <person name="Zhu J."/>
            <person name="Ruan X."/>
            <person name="Zhao L."/>
            <person name="Wei J."/>
            <person name="Que T."/>
            <person name="Du C."/>
            <person name="Cheng J."/>
            <person name="Dai P."/>
            <person name="Han X."/>
            <person name="Huang E."/>
            <person name="Gao Y."/>
            <person name="Liu J."/>
            <person name="Shao H."/>
            <person name="Ye R."/>
            <person name="Li L."/>
            <person name="Wei W."/>
            <person name="Wang X."/>
            <person name="Wang C."/>
            <person name="Yang T."/>
            <person name="Huo Q."/>
            <person name="Li W."/>
            <person name="Guo W."/>
            <person name="Chen H."/>
            <person name="Zhou L."/>
            <person name="Ni X."/>
            <person name="Tian J."/>
            <person name="Zhou Y."/>
            <person name="Sheng Y."/>
            <person name="Liu T."/>
            <person name="Pan Y."/>
            <person name="Xia L."/>
            <person name="Li J."/>
            <person name="Zhao F."/>
            <person name="Cao W."/>
        </authorList>
    </citation>
    <scope>NUCLEOTIDE SEQUENCE</scope>
    <source>
        <strain evidence="1">Dsil-2018</strain>
    </source>
</reference>
<dbReference type="Proteomes" id="UP000821865">
    <property type="component" value="Chromosome 2"/>
</dbReference>
<name>A0ACB8DDW3_DERSI</name>
<evidence type="ECO:0000313" key="2">
    <source>
        <dbReference type="Proteomes" id="UP000821865"/>
    </source>
</evidence>
<dbReference type="EMBL" id="CM023471">
    <property type="protein sequence ID" value="KAH7966165.1"/>
    <property type="molecule type" value="Genomic_DNA"/>
</dbReference>
<keyword evidence="2" id="KW-1185">Reference proteome</keyword>